<dbReference type="AlphaFoldDB" id="A0A392SWC9"/>
<accession>A0A392SWC9</accession>
<sequence>DLVQELREDAHFREFYTKQRAAKKYNTRVIPRKFMEGNLVLKRPMGREIKEERWQLIGKDSFGYMKPLKEEPIASKLWKAKSCREYGMSPT</sequence>
<reference evidence="1 2" key="1">
    <citation type="journal article" date="2018" name="Front. Plant Sci.">
        <title>Red Clover (Trifolium pratense) and Zigzag Clover (T. medium) - A Picture of Genomic Similarities and Differences.</title>
        <authorList>
            <person name="Dluhosova J."/>
            <person name="Istvanek J."/>
            <person name="Nedelnik J."/>
            <person name="Repkova J."/>
        </authorList>
    </citation>
    <scope>NUCLEOTIDE SEQUENCE [LARGE SCALE GENOMIC DNA]</scope>
    <source>
        <strain evidence="2">cv. 10/8</strain>
        <tissue evidence="1">Leaf</tissue>
    </source>
</reference>
<dbReference type="EMBL" id="LXQA010443991">
    <property type="protein sequence ID" value="MCI52210.1"/>
    <property type="molecule type" value="Genomic_DNA"/>
</dbReference>
<dbReference type="Proteomes" id="UP000265520">
    <property type="component" value="Unassembled WGS sequence"/>
</dbReference>
<keyword evidence="2" id="KW-1185">Reference proteome</keyword>
<comment type="caution">
    <text evidence="1">The sequence shown here is derived from an EMBL/GenBank/DDBJ whole genome shotgun (WGS) entry which is preliminary data.</text>
</comment>
<proteinExistence type="predicted"/>
<evidence type="ECO:0000313" key="1">
    <source>
        <dbReference type="EMBL" id="MCI52210.1"/>
    </source>
</evidence>
<feature type="non-terminal residue" evidence="1">
    <location>
        <position position="1"/>
    </location>
</feature>
<name>A0A392SWC9_9FABA</name>
<protein>
    <submittedName>
        <fullName evidence="1">Uncharacterized protein</fullName>
    </submittedName>
</protein>
<evidence type="ECO:0000313" key="2">
    <source>
        <dbReference type="Proteomes" id="UP000265520"/>
    </source>
</evidence>
<organism evidence="1 2">
    <name type="scientific">Trifolium medium</name>
    <dbReference type="NCBI Taxonomy" id="97028"/>
    <lineage>
        <taxon>Eukaryota</taxon>
        <taxon>Viridiplantae</taxon>
        <taxon>Streptophyta</taxon>
        <taxon>Embryophyta</taxon>
        <taxon>Tracheophyta</taxon>
        <taxon>Spermatophyta</taxon>
        <taxon>Magnoliopsida</taxon>
        <taxon>eudicotyledons</taxon>
        <taxon>Gunneridae</taxon>
        <taxon>Pentapetalae</taxon>
        <taxon>rosids</taxon>
        <taxon>fabids</taxon>
        <taxon>Fabales</taxon>
        <taxon>Fabaceae</taxon>
        <taxon>Papilionoideae</taxon>
        <taxon>50 kb inversion clade</taxon>
        <taxon>NPAAA clade</taxon>
        <taxon>Hologalegina</taxon>
        <taxon>IRL clade</taxon>
        <taxon>Trifolieae</taxon>
        <taxon>Trifolium</taxon>
    </lineage>
</organism>